<sequence>VARLRVLADRAEAVGVRVAPPRVPPRVQPGPHAAGAAGLLFLRPPLRRGSAGAGEGAQSPGAQSVLFVHRTTTHTPQVLEPEKDPHRELAATHRSWAPASQPSPLHRALQEQPADAAGDEALQRQVWLSLSTAWDLEALPDQLFGHLEKVCLQKTPSLQTLICLEFASYRLPN</sequence>
<evidence type="ECO:0000256" key="1">
    <source>
        <dbReference type="SAM" id="MobiDB-lite"/>
    </source>
</evidence>
<name>A0A8C9I706_9PRIM</name>
<accession>A0A8C9I706</accession>
<dbReference type="Proteomes" id="UP000694416">
    <property type="component" value="Unplaced"/>
</dbReference>
<organism evidence="2 3">
    <name type="scientific">Piliocolobus tephrosceles</name>
    <name type="common">Ugandan red Colobus</name>
    <dbReference type="NCBI Taxonomy" id="591936"/>
    <lineage>
        <taxon>Eukaryota</taxon>
        <taxon>Metazoa</taxon>
        <taxon>Chordata</taxon>
        <taxon>Craniata</taxon>
        <taxon>Vertebrata</taxon>
        <taxon>Euteleostomi</taxon>
        <taxon>Mammalia</taxon>
        <taxon>Eutheria</taxon>
        <taxon>Euarchontoglires</taxon>
        <taxon>Primates</taxon>
        <taxon>Haplorrhini</taxon>
        <taxon>Catarrhini</taxon>
        <taxon>Cercopithecidae</taxon>
        <taxon>Colobinae</taxon>
        <taxon>Piliocolobus</taxon>
    </lineage>
</organism>
<reference evidence="2" key="1">
    <citation type="submission" date="2025-08" db="UniProtKB">
        <authorList>
            <consortium name="Ensembl"/>
        </authorList>
    </citation>
    <scope>IDENTIFICATION</scope>
</reference>
<dbReference type="AlphaFoldDB" id="A0A8C9I706"/>
<dbReference type="Ensembl" id="ENSPTET00000040279.1">
    <property type="protein sequence ID" value="ENSPTEP00000028934.1"/>
    <property type="gene ID" value="ENSPTEG00000028441.1"/>
</dbReference>
<proteinExistence type="predicted"/>
<evidence type="ECO:0000313" key="2">
    <source>
        <dbReference type="Ensembl" id="ENSPTEP00000028934.1"/>
    </source>
</evidence>
<feature type="region of interest" description="Disordered" evidence="1">
    <location>
        <begin position="88"/>
        <end position="117"/>
    </location>
</feature>
<protein>
    <submittedName>
        <fullName evidence="2">Uncharacterized protein</fullName>
    </submittedName>
</protein>
<keyword evidence="3" id="KW-1185">Reference proteome</keyword>
<evidence type="ECO:0000313" key="3">
    <source>
        <dbReference type="Proteomes" id="UP000694416"/>
    </source>
</evidence>
<reference evidence="2" key="2">
    <citation type="submission" date="2025-09" db="UniProtKB">
        <authorList>
            <consortium name="Ensembl"/>
        </authorList>
    </citation>
    <scope>IDENTIFICATION</scope>
</reference>